<dbReference type="InterPro" id="IPR002156">
    <property type="entry name" value="RNaseH_domain"/>
</dbReference>
<comment type="caution">
    <text evidence="2">The sequence shown here is derived from an EMBL/GenBank/DDBJ whole genome shotgun (WGS) entry which is preliminary data.</text>
</comment>
<name>A0A9W6Y2P2_9STRA</name>
<dbReference type="AlphaFoldDB" id="A0A9W6Y2P2"/>
<dbReference type="Proteomes" id="UP001165121">
    <property type="component" value="Unassembled WGS sequence"/>
</dbReference>
<dbReference type="GO" id="GO:0004523">
    <property type="term" value="F:RNA-DNA hybrid ribonuclease activity"/>
    <property type="evidence" value="ECO:0007669"/>
    <property type="project" value="InterPro"/>
</dbReference>
<organism evidence="2 3">
    <name type="scientific">Phytophthora fragariaefolia</name>
    <dbReference type="NCBI Taxonomy" id="1490495"/>
    <lineage>
        <taxon>Eukaryota</taxon>
        <taxon>Sar</taxon>
        <taxon>Stramenopiles</taxon>
        <taxon>Oomycota</taxon>
        <taxon>Peronosporomycetes</taxon>
        <taxon>Peronosporales</taxon>
        <taxon>Peronosporaceae</taxon>
        <taxon>Phytophthora</taxon>
    </lineage>
</organism>
<dbReference type="GO" id="GO:0003676">
    <property type="term" value="F:nucleic acid binding"/>
    <property type="evidence" value="ECO:0007669"/>
    <property type="project" value="InterPro"/>
</dbReference>
<gene>
    <name evidence="2" type="ORF">Pfra01_002066500</name>
</gene>
<evidence type="ECO:0000313" key="3">
    <source>
        <dbReference type="Proteomes" id="UP001165121"/>
    </source>
</evidence>
<protein>
    <submittedName>
        <fullName evidence="2">Unnamed protein product</fullName>
    </submittedName>
</protein>
<accession>A0A9W6Y2P2</accession>
<feature type="domain" description="RNase H type-1" evidence="1">
    <location>
        <begin position="3"/>
        <end position="76"/>
    </location>
</feature>
<dbReference type="EMBL" id="BSXT01002847">
    <property type="protein sequence ID" value="GMF51245.1"/>
    <property type="molecule type" value="Genomic_DNA"/>
</dbReference>
<dbReference type="InterPro" id="IPR036397">
    <property type="entry name" value="RNaseH_sf"/>
</dbReference>
<dbReference type="Pfam" id="PF13456">
    <property type="entry name" value="RVT_3"/>
    <property type="match status" value="1"/>
</dbReference>
<evidence type="ECO:0000259" key="1">
    <source>
        <dbReference type="Pfam" id="PF13456"/>
    </source>
</evidence>
<reference evidence="2" key="1">
    <citation type="submission" date="2023-04" db="EMBL/GenBank/DDBJ databases">
        <title>Phytophthora fragariaefolia NBRC 109709.</title>
        <authorList>
            <person name="Ichikawa N."/>
            <person name="Sato H."/>
            <person name="Tonouchi N."/>
        </authorList>
    </citation>
    <scope>NUCLEOTIDE SEQUENCE</scope>
    <source>
        <strain evidence="2">NBRC 109709</strain>
    </source>
</reference>
<evidence type="ECO:0000313" key="2">
    <source>
        <dbReference type="EMBL" id="GMF51245.1"/>
    </source>
</evidence>
<keyword evidence="3" id="KW-1185">Reference proteome</keyword>
<sequence length="149" mass="16464">MGMNEGLRAAQARGVTDLGVVGDSRLATQQSLGVIACLKESLLTQLNIHRELVARFQSVRYLHVTREYNASAESLAGEMLAAKESRTALTEGSKGKLEQLNRIHEVICGEPNRETTQASTLRPLSEDMATQHDIFFDFALKPRFCDSNN</sequence>
<proteinExistence type="predicted"/>
<dbReference type="Gene3D" id="3.30.420.10">
    <property type="entry name" value="Ribonuclease H-like superfamily/Ribonuclease H"/>
    <property type="match status" value="1"/>
</dbReference>
<dbReference type="OrthoDB" id="96218at2759"/>